<evidence type="ECO:0000313" key="2">
    <source>
        <dbReference type="EMBL" id="UYV84133.1"/>
    </source>
</evidence>
<proteinExistence type="predicted"/>
<accession>A0ABY6LWE7</accession>
<feature type="region of interest" description="Disordered" evidence="1">
    <location>
        <begin position="1"/>
        <end position="40"/>
    </location>
</feature>
<name>A0ABY6LWE7_9ARAC</name>
<dbReference type="EMBL" id="CP092886">
    <property type="protein sequence ID" value="UYV84133.1"/>
    <property type="molecule type" value="Genomic_DNA"/>
</dbReference>
<evidence type="ECO:0000313" key="3">
    <source>
        <dbReference type="Proteomes" id="UP001235939"/>
    </source>
</evidence>
<gene>
    <name evidence="2" type="ORF">LAZ67_X001296</name>
</gene>
<sequence>MDNSISAKPLGPKFGRRSSLHYADEGQQPEMRSNGNVGIANPPFPLSIQRSLGTVLLTTFWDELKPLFLEFLGNRERMNCASGDTHNTTHGNNNTFLRIRSIQIWHENEWKTKQLCCLPT</sequence>
<protein>
    <submittedName>
        <fullName evidence="2">Uncharacterized protein</fullName>
    </submittedName>
</protein>
<organism evidence="2 3">
    <name type="scientific">Cordylochernes scorpioides</name>
    <dbReference type="NCBI Taxonomy" id="51811"/>
    <lineage>
        <taxon>Eukaryota</taxon>
        <taxon>Metazoa</taxon>
        <taxon>Ecdysozoa</taxon>
        <taxon>Arthropoda</taxon>
        <taxon>Chelicerata</taxon>
        <taxon>Arachnida</taxon>
        <taxon>Pseudoscorpiones</taxon>
        <taxon>Cheliferoidea</taxon>
        <taxon>Chernetidae</taxon>
        <taxon>Cordylochernes</taxon>
    </lineage>
</organism>
<dbReference type="Proteomes" id="UP001235939">
    <property type="component" value="Chromosome X"/>
</dbReference>
<evidence type="ECO:0000256" key="1">
    <source>
        <dbReference type="SAM" id="MobiDB-lite"/>
    </source>
</evidence>
<reference evidence="2 3" key="1">
    <citation type="submission" date="2022-03" db="EMBL/GenBank/DDBJ databases">
        <title>A chromosomal length assembly of Cordylochernes scorpioides.</title>
        <authorList>
            <person name="Zeh D."/>
            <person name="Zeh J."/>
        </authorList>
    </citation>
    <scope>NUCLEOTIDE SEQUENCE [LARGE SCALE GENOMIC DNA]</scope>
    <source>
        <strain evidence="2">IN4F17</strain>
        <tissue evidence="2">Whole Body</tissue>
    </source>
</reference>
<keyword evidence="3" id="KW-1185">Reference proteome</keyword>